<dbReference type="InParanoid" id="A0A3N4LYU0"/>
<evidence type="ECO:0000313" key="2">
    <source>
        <dbReference type="EMBL" id="RPB26749.1"/>
    </source>
</evidence>
<gene>
    <name evidence="2" type="ORF">L211DRAFT_650887</name>
</gene>
<reference evidence="2 3" key="1">
    <citation type="journal article" date="2018" name="Nat. Ecol. Evol.">
        <title>Pezizomycetes genomes reveal the molecular basis of ectomycorrhizal truffle lifestyle.</title>
        <authorList>
            <person name="Murat C."/>
            <person name="Payen T."/>
            <person name="Noel B."/>
            <person name="Kuo A."/>
            <person name="Morin E."/>
            <person name="Chen J."/>
            <person name="Kohler A."/>
            <person name="Krizsan K."/>
            <person name="Balestrini R."/>
            <person name="Da Silva C."/>
            <person name="Montanini B."/>
            <person name="Hainaut M."/>
            <person name="Levati E."/>
            <person name="Barry K.W."/>
            <person name="Belfiori B."/>
            <person name="Cichocki N."/>
            <person name="Clum A."/>
            <person name="Dockter R.B."/>
            <person name="Fauchery L."/>
            <person name="Guy J."/>
            <person name="Iotti M."/>
            <person name="Le Tacon F."/>
            <person name="Lindquist E.A."/>
            <person name="Lipzen A."/>
            <person name="Malagnac F."/>
            <person name="Mello A."/>
            <person name="Molinier V."/>
            <person name="Miyauchi S."/>
            <person name="Poulain J."/>
            <person name="Riccioni C."/>
            <person name="Rubini A."/>
            <person name="Sitrit Y."/>
            <person name="Splivallo R."/>
            <person name="Traeger S."/>
            <person name="Wang M."/>
            <person name="Zifcakova L."/>
            <person name="Wipf D."/>
            <person name="Zambonelli A."/>
            <person name="Paolocci F."/>
            <person name="Nowrousian M."/>
            <person name="Ottonello S."/>
            <person name="Baldrian P."/>
            <person name="Spatafora J.W."/>
            <person name="Henrissat B."/>
            <person name="Nagy L.G."/>
            <person name="Aury J.M."/>
            <person name="Wincker P."/>
            <person name="Grigoriev I.V."/>
            <person name="Bonfante P."/>
            <person name="Martin F.M."/>
        </authorList>
    </citation>
    <scope>NUCLEOTIDE SEQUENCE [LARGE SCALE GENOMIC DNA]</scope>
    <source>
        <strain evidence="2 3">ATCC MYA-4762</strain>
    </source>
</reference>
<name>A0A3N4LYU0_9PEZI</name>
<sequence length="128" mass="14982">MKEPCPELIYETSQMSKMGAERKIRKPVRKHPFPRSNSETKHPMPIQTHAPPTKKLSPILYPKPKPSNRTSPYKGKYARVYCPKNAPKKKGNEENKKVCAWERCFSVRKRHNMQASVKYPEIFQKSRT</sequence>
<feature type="region of interest" description="Disordered" evidence="1">
    <location>
        <begin position="1"/>
        <end position="75"/>
    </location>
</feature>
<accession>A0A3N4LYU0</accession>
<dbReference type="EMBL" id="ML121533">
    <property type="protein sequence ID" value="RPB26749.1"/>
    <property type="molecule type" value="Genomic_DNA"/>
</dbReference>
<organism evidence="2 3">
    <name type="scientific">Terfezia boudieri ATCC MYA-4762</name>
    <dbReference type="NCBI Taxonomy" id="1051890"/>
    <lineage>
        <taxon>Eukaryota</taxon>
        <taxon>Fungi</taxon>
        <taxon>Dikarya</taxon>
        <taxon>Ascomycota</taxon>
        <taxon>Pezizomycotina</taxon>
        <taxon>Pezizomycetes</taxon>
        <taxon>Pezizales</taxon>
        <taxon>Pezizaceae</taxon>
        <taxon>Terfezia</taxon>
    </lineage>
</organism>
<keyword evidence="3" id="KW-1185">Reference proteome</keyword>
<dbReference type="AlphaFoldDB" id="A0A3N4LYU0"/>
<evidence type="ECO:0000256" key="1">
    <source>
        <dbReference type="SAM" id="MobiDB-lite"/>
    </source>
</evidence>
<feature type="compositionally biased region" description="Basic residues" evidence="1">
    <location>
        <begin position="23"/>
        <end position="33"/>
    </location>
</feature>
<protein>
    <submittedName>
        <fullName evidence="2">Uncharacterized protein</fullName>
    </submittedName>
</protein>
<dbReference type="Proteomes" id="UP000267821">
    <property type="component" value="Unassembled WGS sequence"/>
</dbReference>
<proteinExistence type="predicted"/>
<evidence type="ECO:0000313" key="3">
    <source>
        <dbReference type="Proteomes" id="UP000267821"/>
    </source>
</evidence>